<gene>
    <name evidence="2" type="ORF">Prum_070070</name>
</gene>
<dbReference type="Proteomes" id="UP000482960">
    <property type="component" value="Unassembled WGS sequence"/>
</dbReference>
<comment type="caution">
    <text evidence="2">The sequence shown here is derived from an EMBL/GenBank/DDBJ whole genome shotgun (WGS) entry which is preliminary data.</text>
</comment>
<keyword evidence="3" id="KW-1185">Reference proteome</keyword>
<accession>A0A6V8LL58</accession>
<evidence type="ECO:0000256" key="1">
    <source>
        <dbReference type="SAM" id="MobiDB-lite"/>
    </source>
</evidence>
<evidence type="ECO:0000313" key="3">
    <source>
        <dbReference type="Proteomes" id="UP000482960"/>
    </source>
</evidence>
<protein>
    <submittedName>
        <fullName evidence="2">Uncharacterized protein</fullName>
    </submittedName>
</protein>
<reference evidence="2 3" key="2">
    <citation type="submission" date="2020-03" db="EMBL/GenBank/DDBJ databases">
        <authorList>
            <person name="Ichikawa N."/>
            <person name="Kimura A."/>
            <person name="Kitahashi Y."/>
            <person name="Uohara A."/>
        </authorList>
    </citation>
    <scope>NUCLEOTIDE SEQUENCE [LARGE SCALE GENOMIC DNA]</scope>
    <source>
        <strain evidence="2 3">NBRC 108638</strain>
    </source>
</reference>
<dbReference type="EMBL" id="BLPG01000001">
    <property type="protein sequence ID" value="GFJ93365.1"/>
    <property type="molecule type" value="Genomic_DNA"/>
</dbReference>
<evidence type="ECO:0000313" key="2">
    <source>
        <dbReference type="EMBL" id="GFJ93365.1"/>
    </source>
</evidence>
<reference evidence="2 3" key="1">
    <citation type="submission" date="2020-03" db="EMBL/GenBank/DDBJ databases">
        <title>Whole genome shotgun sequence of Phytohabitans rumicis NBRC 108638.</title>
        <authorList>
            <person name="Komaki H."/>
            <person name="Tamura T."/>
        </authorList>
    </citation>
    <scope>NUCLEOTIDE SEQUENCE [LARGE SCALE GENOMIC DNA]</scope>
    <source>
        <strain evidence="2 3">NBRC 108638</strain>
    </source>
</reference>
<dbReference type="RefSeq" id="WP_173080010.1">
    <property type="nucleotide sequence ID" value="NZ_BAABJB010000065.1"/>
</dbReference>
<feature type="region of interest" description="Disordered" evidence="1">
    <location>
        <begin position="1"/>
        <end position="33"/>
    </location>
</feature>
<name>A0A6V8LL58_9ACTN</name>
<feature type="compositionally biased region" description="Basic and acidic residues" evidence="1">
    <location>
        <begin position="8"/>
        <end position="17"/>
    </location>
</feature>
<dbReference type="AlphaFoldDB" id="A0A6V8LL58"/>
<proteinExistence type="predicted"/>
<sequence length="330" mass="35359">MPKKRTERQRQEAERQARGHQRRLVAREAADREAHAQLVVQRSGDPRYAQRIRQPDGQTVLTWGEADAPRMREALAAQLAAFQEKFGREPGPTDPLFFDPDADEPMPMGQRQWDEGLARVAEAAEAAGVDAAYIHAWREVGYMVTDVNQHLFSAAEVKTYLDAVARYQDGDLGEDVELSAQWGDAAARTPDMLRALVAETIATGGAEAAWGLADVLDEADNAEVAGLAATTAVSVMLAWLAAARERVPATAAAAAVTWVGDHLGSDEADQALVLASVLGHPSAPPLTVEQAFDRLGDATLPALVWLTAGLVAAAAGGNPAWLTQFDPDLD</sequence>
<organism evidence="2 3">
    <name type="scientific">Phytohabitans rumicis</name>
    <dbReference type="NCBI Taxonomy" id="1076125"/>
    <lineage>
        <taxon>Bacteria</taxon>
        <taxon>Bacillati</taxon>
        <taxon>Actinomycetota</taxon>
        <taxon>Actinomycetes</taxon>
        <taxon>Micromonosporales</taxon>
        <taxon>Micromonosporaceae</taxon>
    </lineage>
</organism>